<dbReference type="Proteomes" id="UP000824496">
    <property type="component" value="Chromosome"/>
</dbReference>
<gene>
    <name evidence="3" type="ORF">MANAM107_09150</name>
</gene>
<feature type="signal peptide" evidence="2">
    <location>
        <begin position="1"/>
        <end position="27"/>
    </location>
</feature>
<protein>
    <submittedName>
        <fullName evidence="3">Uncharacterized protein</fullName>
    </submittedName>
</protein>
<organism evidence="3 4">
    <name type="scientific">Actinomyces capricornis</name>
    <dbReference type="NCBI Taxonomy" id="2755559"/>
    <lineage>
        <taxon>Bacteria</taxon>
        <taxon>Bacillati</taxon>
        <taxon>Actinomycetota</taxon>
        <taxon>Actinomycetes</taxon>
        <taxon>Actinomycetales</taxon>
        <taxon>Actinomycetaceae</taxon>
        <taxon>Actinomyces</taxon>
    </lineage>
</organism>
<name>A0ABM7U9L0_9ACTO</name>
<evidence type="ECO:0000256" key="2">
    <source>
        <dbReference type="SAM" id="SignalP"/>
    </source>
</evidence>
<keyword evidence="2" id="KW-0732">Signal</keyword>
<keyword evidence="4" id="KW-1185">Reference proteome</keyword>
<dbReference type="RefSeq" id="WP_223911686.1">
    <property type="nucleotide sequence ID" value="NZ_AP025017.1"/>
</dbReference>
<accession>A0ABM7U9L0</accession>
<reference evidence="3 4" key="1">
    <citation type="submission" date="2021-08" db="EMBL/GenBank/DDBJ databases">
        <title>Whole genome sequence of novel Actinomyces species strain MAS-1.</title>
        <authorList>
            <person name="Saito M."/>
            <person name="Kuwahara N."/>
            <person name="Takizawa T."/>
            <person name="Gotouda H."/>
            <person name="Ochiai T."/>
        </authorList>
    </citation>
    <scope>NUCLEOTIDE SEQUENCE [LARGE SCALE GENOMIC DNA]</scope>
    <source>
        <strain evidence="3 4">MAS-1</strain>
    </source>
</reference>
<feature type="compositionally biased region" description="Low complexity" evidence="1">
    <location>
        <begin position="25"/>
        <end position="70"/>
    </location>
</feature>
<evidence type="ECO:0000256" key="1">
    <source>
        <dbReference type="SAM" id="MobiDB-lite"/>
    </source>
</evidence>
<feature type="region of interest" description="Disordered" evidence="1">
    <location>
        <begin position="25"/>
        <end position="73"/>
    </location>
</feature>
<evidence type="ECO:0000313" key="3">
    <source>
        <dbReference type="EMBL" id="BDA64081.1"/>
    </source>
</evidence>
<dbReference type="PROSITE" id="PS51257">
    <property type="entry name" value="PROKAR_LIPOPROTEIN"/>
    <property type="match status" value="1"/>
</dbReference>
<proteinExistence type="predicted"/>
<dbReference type="EMBL" id="AP025017">
    <property type="protein sequence ID" value="BDA64081.1"/>
    <property type="molecule type" value="Genomic_DNA"/>
</dbReference>
<sequence length="236" mass="24122">MRTHLRTTLAAVALAGALALTGCSSTGSDSADSSASTGAADSAGSAQTTAAMEESAAKETTAAPAAPEVPAGHKEVTAPTAGISFAVPEDWQPLGDLSDEQVELLASGSGMTADQFRSTTEQLDIFYFATTPDEQGFSPNINVAKETSPGSQKPTEAQIQATIQQQSATMDSYETVQTANGEGYRAAYTLPAANGDIKGTLLLLPNATGNLTVIYVSGSSTEQTKEISDNVIASAH</sequence>
<feature type="chain" id="PRO_5047080114" evidence="2">
    <location>
        <begin position="28"/>
        <end position="236"/>
    </location>
</feature>
<evidence type="ECO:0000313" key="4">
    <source>
        <dbReference type="Proteomes" id="UP000824496"/>
    </source>
</evidence>